<dbReference type="Pfam" id="PF04851">
    <property type="entry name" value="ResIII"/>
    <property type="match status" value="1"/>
</dbReference>
<evidence type="ECO:0000313" key="4">
    <source>
        <dbReference type="EMBL" id="KAA5828449.1"/>
    </source>
</evidence>
<dbReference type="Gene3D" id="3.40.50.300">
    <property type="entry name" value="P-loop containing nucleotide triphosphate hydrolases"/>
    <property type="match status" value="2"/>
</dbReference>
<dbReference type="OrthoDB" id="9776021at2"/>
<reference evidence="4 5" key="1">
    <citation type="submission" date="2019-09" db="EMBL/GenBank/DDBJ databases">
        <title>Draft genome sequence of the thermophilic Saccharopolyspora hirsuta VKM Ac-666T.</title>
        <authorList>
            <person name="Lobastova T.G."/>
            <person name="Fokina V."/>
            <person name="Bragin E.Y."/>
            <person name="Shtratnikova V.Y."/>
            <person name="Starodumova I.P."/>
            <person name="Tarlachkov S.V."/>
            <person name="Donova M.V."/>
        </authorList>
    </citation>
    <scope>NUCLEOTIDE SEQUENCE [LARGE SCALE GENOMIC DNA]</scope>
    <source>
        <strain evidence="4 5">VKM Ac-666</strain>
    </source>
</reference>
<dbReference type="InterPro" id="IPR027417">
    <property type="entry name" value="P-loop_NTPase"/>
</dbReference>
<evidence type="ECO:0000256" key="1">
    <source>
        <dbReference type="SAM" id="Coils"/>
    </source>
</evidence>
<dbReference type="InterPro" id="IPR050742">
    <property type="entry name" value="Helicase_Restrict-Modif_Enz"/>
</dbReference>
<sequence length="1146" mass="130054">MSNFGFLQAEWPDLHREAVQAERLAFADPRASAFYSRRVLELALEWIFDADASVKRPYRTDLASMIAEPTLVKVAGPGLRAKMDVIRLQGNHAVHRRAPVANRDSVRVLAELFHVLYWMARTYSRDQQNLPAPGRQFDTSVIPRPVPAEVRIKKQRELKEQAEKAAAQAEELAAERRKAKELSAEIVELQKQIKAAKAANTSIPDTHNYNEKETRTHLIDLLLKEAGWDLDKPEDREFPVSGLPESAAPSGKGKVDYVLWDDDGKPLGLVEAKRTTRDARTGQHQAKLYADALEARYGQRPLIFYTNGYDTYFYDDLNYPARQVQGFYTKDQLREVIQRRAGRRSLMKLPINEEIAGRYYQSRAIRRIAESFEQDSMRHALLVMATGTGKTRTVVALTDLMMRAGWASRILFLADRTALVKQATNAFKQHLPGTPVVNLLQEKDPHARVFVSTYPTIMNLINQVDEEGRRVFGPGFFDMVVIDEAHRSIFQKYKSIFDYFDALLVGLTATPKDEIARNTYRVFQLENGVPTDVYSLDEAVNEGFLVPPRAVEVPLKFQRDGIKYDELSEEEKEEWEALDWGDDGPPAEVSSAELNKYLFNADTVDKVLQTLMKYGLKVDGGDTLGKTIIFAANSKHAEFIAERFDANFPHYKGSFAKVITYKKEKAQSLIDDFSDPAKHPQIAISVDMLDTGIDVPEVVNLVFFKLVRSKTKFWQMLGRGTRLAPDLFGPNKSKDGFYVFDVCQNLEFFRQDMPPAEGNIPPSLAQRLFEKRADLLQILDGQIEDSQRTTKPDSDGAHSDAGLRWDLATRLHDEVVQMNPDNFLVRPHREYFDTFADFSAWLEFTPEAHAQVVDHLAGLPTAFREATDNGEEAKRFDLLTLRLQLAILHGDPGYDRLRDQVREIASALLDSTRIPAIRAQQELLDEISGDEWWQDVTLPMLENMRRKLRGLVRLIETTQRNPVYTDFEDELGELTSASLSGMNLGTDFSLFQHKIRIYLNTHQDNMVVQKLRRNRQITTTDLAELQKVFVENGLATSADLDLVHERGGLGIFLRSMTGLERESAVRAFDHFQQGKTFTANQLHFLQMIIDHVCRNGIVEVEALYESPFTSWAPSGPEDLFTDAEVDGIVSVIRSLKETAIASDEVA</sequence>
<dbReference type="Pfam" id="PF13643">
    <property type="entry name" value="DUF4145"/>
    <property type="match status" value="1"/>
</dbReference>
<dbReference type="Pfam" id="PF00271">
    <property type="entry name" value="Helicase_C"/>
    <property type="match status" value="1"/>
</dbReference>
<dbReference type="EMBL" id="VWPH01000015">
    <property type="protein sequence ID" value="KAA5828449.1"/>
    <property type="molecule type" value="Genomic_DNA"/>
</dbReference>
<dbReference type="InterPro" id="IPR006935">
    <property type="entry name" value="Helicase/UvrB_N"/>
</dbReference>
<dbReference type="InterPro" id="IPR013670">
    <property type="entry name" value="EcoEI_R_C_dom"/>
</dbReference>
<feature type="domain" description="Helicase C-terminal" evidence="3">
    <location>
        <begin position="610"/>
        <end position="761"/>
    </location>
</feature>
<dbReference type="PROSITE" id="PS51192">
    <property type="entry name" value="HELICASE_ATP_BIND_1"/>
    <property type="match status" value="1"/>
</dbReference>
<dbReference type="SUPFAM" id="SSF52540">
    <property type="entry name" value="P-loop containing nucleoside triphosphate hydrolases"/>
    <property type="match status" value="2"/>
</dbReference>
<evidence type="ECO:0000259" key="3">
    <source>
        <dbReference type="PROSITE" id="PS51194"/>
    </source>
</evidence>
<dbReference type="SMART" id="SM00487">
    <property type="entry name" value="DEXDc"/>
    <property type="match status" value="1"/>
</dbReference>
<feature type="coiled-coil region" evidence="1">
    <location>
        <begin position="152"/>
        <end position="199"/>
    </location>
</feature>
<dbReference type="InterPro" id="IPR025285">
    <property type="entry name" value="DUF4145"/>
</dbReference>
<protein>
    <submittedName>
        <fullName evidence="4">DUF4145 domain-containing protein</fullName>
    </submittedName>
</protein>
<dbReference type="AlphaFoldDB" id="A0A5M7BGF8"/>
<dbReference type="CDD" id="cd18032">
    <property type="entry name" value="DEXHc_RE_I_III_res"/>
    <property type="match status" value="1"/>
</dbReference>
<dbReference type="GO" id="GO:0005524">
    <property type="term" value="F:ATP binding"/>
    <property type="evidence" value="ECO:0007669"/>
    <property type="project" value="UniProtKB-KW"/>
</dbReference>
<dbReference type="CDD" id="cd18799">
    <property type="entry name" value="SF2_C_EcoAI-like"/>
    <property type="match status" value="1"/>
</dbReference>
<dbReference type="InterPro" id="IPR001650">
    <property type="entry name" value="Helicase_C-like"/>
</dbReference>
<dbReference type="InterPro" id="IPR007409">
    <property type="entry name" value="Restrct_endonuc_type1_HsdR_N"/>
</dbReference>
<name>A0A5M7BGF8_SACHI</name>
<dbReference type="PANTHER" id="PTHR47396">
    <property type="entry name" value="TYPE I RESTRICTION ENZYME ECOKI R PROTEIN"/>
    <property type="match status" value="1"/>
</dbReference>
<organism evidence="4 5">
    <name type="scientific">Saccharopolyspora hirsuta</name>
    <dbReference type="NCBI Taxonomy" id="1837"/>
    <lineage>
        <taxon>Bacteria</taxon>
        <taxon>Bacillati</taxon>
        <taxon>Actinomycetota</taxon>
        <taxon>Actinomycetes</taxon>
        <taxon>Pseudonocardiales</taxon>
        <taxon>Pseudonocardiaceae</taxon>
        <taxon>Saccharopolyspora</taxon>
    </lineage>
</organism>
<dbReference type="PANTHER" id="PTHR47396:SF1">
    <property type="entry name" value="ATP-DEPENDENT HELICASE IRC3-RELATED"/>
    <property type="match status" value="1"/>
</dbReference>
<gene>
    <name evidence="4" type="ORF">F1721_28855</name>
</gene>
<evidence type="ECO:0000259" key="2">
    <source>
        <dbReference type="PROSITE" id="PS51192"/>
    </source>
</evidence>
<dbReference type="PROSITE" id="PS51194">
    <property type="entry name" value="HELICASE_CTER"/>
    <property type="match status" value="1"/>
</dbReference>
<dbReference type="GO" id="GO:0009035">
    <property type="term" value="F:type I site-specific deoxyribonuclease activity"/>
    <property type="evidence" value="ECO:0007669"/>
    <property type="project" value="UniProtKB-EC"/>
</dbReference>
<accession>A0A5M7BGF8</accession>
<proteinExistence type="predicted"/>
<dbReference type="GO" id="GO:0003677">
    <property type="term" value="F:DNA binding"/>
    <property type="evidence" value="ECO:0007669"/>
    <property type="project" value="UniProtKB-KW"/>
</dbReference>
<dbReference type="Proteomes" id="UP000323946">
    <property type="component" value="Unassembled WGS sequence"/>
</dbReference>
<evidence type="ECO:0000313" key="5">
    <source>
        <dbReference type="Proteomes" id="UP000323946"/>
    </source>
</evidence>
<keyword evidence="5" id="KW-1185">Reference proteome</keyword>
<keyword evidence="1" id="KW-0175">Coiled coil</keyword>
<dbReference type="RefSeq" id="WP_150069949.1">
    <property type="nucleotide sequence ID" value="NZ_VWPH01000015.1"/>
</dbReference>
<dbReference type="Pfam" id="PF04313">
    <property type="entry name" value="HSDR_N"/>
    <property type="match status" value="1"/>
</dbReference>
<comment type="caution">
    <text evidence="4">The sequence shown here is derived from an EMBL/GenBank/DDBJ whole genome shotgun (WGS) entry which is preliminary data.</text>
</comment>
<dbReference type="InterPro" id="IPR014001">
    <property type="entry name" value="Helicase_ATP-bd"/>
</dbReference>
<dbReference type="SMR" id="A0A5M7BGF8"/>
<feature type="domain" description="Helicase ATP-binding" evidence="2">
    <location>
        <begin position="371"/>
        <end position="529"/>
    </location>
</feature>
<dbReference type="GO" id="GO:0005829">
    <property type="term" value="C:cytosol"/>
    <property type="evidence" value="ECO:0007669"/>
    <property type="project" value="TreeGrafter"/>
</dbReference>
<dbReference type="Pfam" id="PF08463">
    <property type="entry name" value="EcoEI_R_C"/>
    <property type="match status" value="1"/>
</dbReference>
<dbReference type="GO" id="GO:0009307">
    <property type="term" value="P:DNA restriction-modification system"/>
    <property type="evidence" value="ECO:0007669"/>
    <property type="project" value="UniProtKB-KW"/>
</dbReference>
<dbReference type="Gene3D" id="3.90.1570.30">
    <property type="match status" value="1"/>
</dbReference>